<dbReference type="InterPro" id="IPR000719">
    <property type="entry name" value="Prot_kinase_dom"/>
</dbReference>
<dbReference type="Proteomes" id="UP000179807">
    <property type="component" value="Unassembled WGS sequence"/>
</dbReference>
<dbReference type="PROSITE" id="PS50011">
    <property type="entry name" value="PROTEIN_KINASE_DOM"/>
    <property type="match status" value="1"/>
</dbReference>
<dbReference type="PROSITE" id="PS00108">
    <property type="entry name" value="PROTEIN_KINASE_ST"/>
    <property type="match status" value="1"/>
</dbReference>
<dbReference type="SMART" id="SM00220">
    <property type="entry name" value="S_TKc"/>
    <property type="match status" value="1"/>
</dbReference>
<dbReference type="AlphaFoldDB" id="A0A1J4JN48"/>
<dbReference type="InterPro" id="IPR008271">
    <property type="entry name" value="Ser/Thr_kinase_AS"/>
</dbReference>
<dbReference type="GeneID" id="94828661"/>
<reference evidence="10" key="1">
    <citation type="submission" date="2016-10" db="EMBL/GenBank/DDBJ databases">
        <authorList>
            <person name="Benchimol M."/>
            <person name="Almeida L.G."/>
            <person name="Vasconcelos A.T."/>
            <person name="Perreira-Neves A."/>
            <person name="Rosa I.A."/>
            <person name="Tasca T."/>
            <person name="Bogo M.R."/>
            <person name="de Souza W."/>
        </authorList>
    </citation>
    <scope>NUCLEOTIDE SEQUENCE [LARGE SCALE GENOMIC DNA]</scope>
    <source>
        <strain evidence="10">K</strain>
    </source>
</reference>
<dbReference type="VEuPathDB" id="TrichDB:TRFO_07870"/>
<dbReference type="InterPro" id="IPR017441">
    <property type="entry name" value="Protein_kinase_ATP_BS"/>
</dbReference>
<proteinExistence type="inferred from homology"/>
<dbReference type="PANTHER" id="PTHR24346">
    <property type="entry name" value="MAP/MICROTUBULE AFFINITY-REGULATING KINASE"/>
    <property type="match status" value="1"/>
</dbReference>
<dbReference type="FunFam" id="3.30.200.20:FF:000003">
    <property type="entry name" value="Non-specific serine/threonine protein kinase"/>
    <property type="match status" value="1"/>
</dbReference>
<evidence type="ECO:0000313" key="11">
    <source>
        <dbReference type="Proteomes" id="UP000179807"/>
    </source>
</evidence>
<organism evidence="10 11">
    <name type="scientific">Tritrichomonas foetus</name>
    <dbReference type="NCBI Taxonomy" id="1144522"/>
    <lineage>
        <taxon>Eukaryota</taxon>
        <taxon>Metamonada</taxon>
        <taxon>Parabasalia</taxon>
        <taxon>Tritrichomonadida</taxon>
        <taxon>Tritrichomonadidae</taxon>
        <taxon>Tritrichomonas</taxon>
    </lineage>
</organism>
<dbReference type="GO" id="GO:0004674">
    <property type="term" value="F:protein serine/threonine kinase activity"/>
    <property type="evidence" value="ECO:0007669"/>
    <property type="project" value="UniProtKB-KW"/>
</dbReference>
<protein>
    <submittedName>
        <fullName evidence="10">CAMK family protein kinase</fullName>
    </submittedName>
</protein>
<dbReference type="PROSITE" id="PS00107">
    <property type="entry name" value="PROTEIN_KINASE_ATP"/>
    <property type="match status" value="1"/>
</dbReference>
<dbReference type="GO" id="GO:0005737">
    <property type="term" value="C:cytoplasm"/>
    <property type="evidence" value="ECO:0007669"/>
    <property type="project" value="TreeGrafter"/>
</dbReference>
<evidence type="ECO:0000259" key="9">
    <source>
        <dbReference type="PROSITE" id="PS50011"/>
    </source>
</evidence>
<dbReference type="FunFam" id="1.10.510.10:FF:000571">
    <property type="entry name" value="Maternal embryonic leucine zipper kinase"/>
    <property type="match status" value="1"/>
</dbReference>
<dbReference type="RefSeq" id="XP_068353689.1">
    <property type="nucleotide sequence ID" value="XM_068493957.1"/>
</dbReference>
<keyword evidence="2" id="KW-0808">Transferase</keyword>
<evidence type="ECO:0000256" key="5">
    <source>
        <dbReference type="ARBA" id="ARBA00022840"/>
    </source>
</evidence>
<sequence>MKRQEVGNYVLDRTLGSGATGKVKLAQRKDNGDQVAIKIIKKSQFDVKPDMQKKIRREIALMRLLDHPHLLKLIEVCESPRHLYMVLEYASNGELFDFLVLRKKLEPSIALEFFRQLIYGLDYLHQHGICHRDLKPENLLLDQYNRIKIADFGFARWMQTNIVETSCGSPHYASPEVIKGFPYDGRMADIWSCGVIFYALINVCIFFFFFHSYKFFIN</sequence>
<keyword evidence="8" id="KW-0472">Membrane</keyword>
<evidence type="ECO:0000256" key="1">
    <source>
        <dbReference type="ARBA" id="ARBA00022527"/>
    </source>
</evidence>
<name>A0A1J4JN48_9EUKA</name>
<dbReference type="Pfam" id="PF00069">
    <property type="entry name" value="Pkinase"/>
    <property type="match status" value="1"/>
</dbReference>
<keyword evidence="3 6" id="KW-0547">Nucleotide-binding</keyword>
<evidence type="ECO:0000256" key="7">
    <source>
        <dbReference type="RuleBase" id="RU000304"/>
    </source>
</evidence>
<feature type="domain" description="Protein kinase" evidence="9">
    <location>
        <begin position="9"/>
        <end position="218"/>
    </location>
</feature>
<evidence type="ECO:0000256" key="2">
    <source>
        <dbReference type="ARBA" id="ARBA00022679"/>
    </source>
</evidence>
<keyword evidence="11" id="KW-1185">Reference proteome</keyword>
<comment type="caution">
    <text evidence="10">The sequence shown here is derived from an EMBL/GenBank/DDBJ whole genome shotgun (WGS) entry which is preliminary data.</text>
</comment>
<evidence type="ECO:0000256" key="8">
    <source>
        <dbReference type="SAM" id="Phobius"/>
    </source>
</evidence>
<dbReference type="PANTHER" id="PTHR24346:SF82">
    <property type="entry name" value="KP78A-RELATED"/>
    <property type="match status" value="1"/>
</dbReference>
<feature type="transmembrane region" description="Helical" evidence="8">
    <location>
        <begin position="190"/>
        <end position="210"/>
    </location>
</feature>
<dbReference type="GO" id="GO:0035556">
    <property type="term" value="P:intracellular signal transduction"/>
    <property type="evidence" value="ECO:0007669"/>
    <property type="project" value="TreeGrafter"/>
</dbReference>
<keyword evidence="5 6" id="KW-0067">ATP-binding</keyword>
<evidence type="ECO:0000313" key="10">
    <source>
        <dbReference type="EMBL" id="OHT00553.1"/>
    </source>
</evidence>
<keyword evidence="8" id="KW-1133">Transmembrane helix</keyword>
<dbReference type="EMBL" id="MLAK01000949">
    <property type="protein sequence ID" value="OHT00553.1"/>
    <property type="molecule type" value="Genomic_DNA"/>
</dbReference>
<evidence type="ECO:0000256" key="6">
    <source>
        <dbReference type="PROSITE-ProRule" id="PRU10141"/>
    </source>
</evidence>
<evidence type="ECO:0000256" key="3">
    <source>
        <dbReference type="ARBA" id="ARBA00022741"/>
    </source>
</evidence>
<keyword evidence="8" id="KW-0812">Transmembrane</keyword>
<gene>
    <name evidence="10" type="ORF">TRFO_07870</name>
</gene>
<keyword evidence="4 10" id="KW-0418">Kinase</keyword>
<dbReference type="InterPro" id="IPR011009">
    <property type="entry name" value="Kinase-like_dom_sf"/>
</dbReference>
<keyword evidence="1 7" id="KW-0723">Serine/threonine-protein kinase</keyword>
<dbReference type="GO" id="GO:0005524">
    <property type="term" value="F:ATP binding"/>
    <property type="evidence" value="ECO:0007669"/>
    <property type="project" value="UniProtKB-UniRule"/>
</dbReference>
<dbReference type="SUPFAM" id="SSF56112">
    <property type="entry name" value="Protein kinase-like (PK-like)"/>
    <property type="match status" value="1"/>
</dbReference>
<dbReference type="OrthoDB" id="504170at2759"/>
<feature type="binding site" evidence="6">
    <location>
        <position position="42"/>
    </location>
    <ligand>
        <name>ATP</name>
        <dbReference type="ChEBI" id="CHEBI:30616"/>
    </ligand>
</feature>
<evidence type="ECO:0000256" key="4">
    <source>
        <dbReference type="ARBA" id="ARBA00022777"/>
    </source>
</evidence>
<dbReference type="Gene3D" id="1.10.510.10">
    <property type="entry name" value="Transferase(Phosphotransferase) domain 1"/>
    <property type="match status" value="1"/>
</dbReference>
<comment type="similarity">
    <text evidence="7">Belongs to the protein kinase superfamily.</text>
</comment>
<accession>A0A1J4JN48</accession>